<dbReference type="EMBL" id="AGNK02002105">
    <property type="status" value="NOT_ANNOTATED_CDS"/>
    <property type="molecule type" value="Genomic_DNA"/>
</dbReference>
<feature type="repeat" description="ANK" evidence="1">
    <location>
        <begin position="37"/>
        <end position="59"/>
    </location>
</feature>
<dbReference type="PROSITE" id="PS50297">
    <property type="entry name" value="ANK_REP_REGION"/>
    <property type="match status" value="2"/>
</dbReference>
<dbReference type="PRINTS" id="PR01415">
    <property type="entry name" value="ANKYRIN"/>
</dbReference>
<dbReference type="SMART" id="SM00248">
    <property type="entry name" value="ANK"/>
    <property type="match status" value="2"/>
</dbReference>
<evidence type="ECO:0000313" key="3">
    <source>
        <dbReference type="Proteomes" id="UP000004995"/>
    </source>
</evidence>
<organism evidence="2 3">
    <name type="scientific">Setaria italica</name>
    <name type="common">Foxtail millet</name>
    <name type="synonym">Panicum italicum</name>
    <dbReference type="NCBI Taxonomy" id="4555"/>
    <lineage>
        <taxon>Eukaryota</taxon>
        <taxon>Viridiplantae</taxon>
        <taxon>Streptophyta</taxon>
        <taxon>Embryophyta</taxon>
        <taxon>Tracheophyta</taxon>
        <taxon>Spermatophyta</taxon>
        <taxon>Magnoliopsida</taxon>
        <taxon>Liliopsida</taxon>
        <taxon>Poales</taxon>
        <taxon>Poaceae</taxon>
        <taxon>PACMAD clade</taxon>
        <taxon>Panicoideae</taxon>
        <taxon>Panicodae</taxon>
        <taxon>Paniceae</taxon>
        <taxon>Cenchrinae</taxon>
        <taxon>Setaria</taxon>
    </lineage>
</organism>
<dbReference type="PROSITE" id="PS50088">
    <property type="entry name" value="ANK_REPEAT"/>
    <property type="match status" value="2"/>
</dbReference>
<evidence type="ECO:0008006" key="4">
    <source>
        <dbReference type="Google" id="ProtNLM"/>
    </source>
</evidence>
<dbReference type="PANTHER" id="PTHR46224:SF57">
    <property type="entry name" value="ANKYRIN-LIKE PROTEIN"/>
    <property type="match status" value="1"/>
</dbReference>
<name>K3ZAP2_SETIT</name>
<dbReference type="Pfam" id="PF12796">
    <property type="entry name" value="Ank_2"/>
    <property type="match status" value="2"/>
</dbReference>
<dbReference type="SUPFAM" id="SSF48403">
    <property type="entry name" value="Ankyrin repeat"/>
    <property type="match status" value="1"/>
</dbReference>
<dbReference type="eggNOG" id="KOG0504">
    <property type="taxonomic scope" value="Eukaryota"/>
</dbReference>
<dbReference type="InterPro" id="IPR002110">
    <property type="entry name" value="Ankyrin_rpt"/>
</dbReference>
<keyword evidence="1" id="KW-0040">ANK repeat</keyword>
<dbReference type="Gene3D" id="1.25.40.20">
    <property type="entry name" value="Ankyrin repeat-containing domain"/>
    <property type="match status" value="2"/>
</dbReference>
<feature type="repeat" description="ANK" evidence="1">
    <location>
        <begin position="92"/>
        <end position="124"/>
    </location>
</feature>
<evidence type="ECO:0000256" key="1">
    <source>
        <dbReference type="PROSITE-ProRule" id="PRU00023"/>
    </source>
</evidence>
<dbReference type="PANTHER" id="PTHR46224">
    <property type="entry name" value="ANKYRIN REPEAT FAMILY PROTEIN"/>
    <property type="match status" value="1"/>
</dbReference>
<dbReference type="InParanoid" id="K3ZAP2"/>
<dbReference type="EnsemblPlants" id="KQL17074">
    <property type="protein sequence ID" value="KQL17074"/>
    <property type="gene ID" value="SETIT_023613mg"/>
</dbReference>
<sequence>MAPGPSAAAIQAARDGNLCLLKEMVSVLDLRGVKGPKGRTLLHFAAADGHLDVCKFLVEGPGLHVNSTSVEGNCKAVKLLLSKGVPVDPLNHRGTPLHLAAGYGHGQALKNLLDHGADPNSVANHFNSPLMAAC</sequence>
<dbReference type="AlphaFoldDB" id="K3ZAP2"/>
<dbReference type="STRING" id="4555.K3ZAP2"/>
<dbReference type="Gramene" id="KQL17074">
    <property type="protein sequence ID" value="KQL17074"/>
    <property type="gene ID" value="SETIT_023613mg"/>
</dbReference>
<reference evidence="3" key="1">
    <citation type="journal article" date="2012" name="Nat. Biotechnol.">
        <title>Reference genome sequence of the model plant Setaria.</title>
        <authorList>
            <person name="Bennetzen J.L."/>
            <person name="Schmutz J."/>
            <person name="Wang H."/>
            <person name="Percifield R."/>
            <person name="Hawkins J."/>
            <person name="Pontaroli A.C."/>
            <person name="Estep M."/>
            <person name="Feng L."/>
            <person name="Vaughn J.N."/>
            <person name="Grimwood J."/>
            <person name="Jenkins J."/>
            <person name="Barry K."/>
            <person name="Lindquist E."/>
            <person name="Hellsten U."/>
            <person name="Deshpande S."/>
            <person name="Wang X."/>
            <person name="Wu X."/>
            <person name="Mitros T."/>
            <person name="Triplett J."/>
            <person name="Yang X."/>
            <person name="Ye C.Y."/>
            <person name="Mauro-Herrera M."/>
            <person name="Wang L."/>
            <person name="Li P."/>
            <person name="Sharma M."/>
            <person name="Sharma R."/>
            <person name="Ronald P.C."/>
            <person name="Panaud O."/>
            <person name="Kellogg E.A."/>
            <person name="Brutnell T.P."/>
            <person name="Doust A.N."/>
            <person name="Tuskan G.A."/>
            <person name="Rokhsar D."/>
            <person name="Devos K.M."/>
        </authorList>
    </citation>
    <scope>NUCLEOTIDE SEQUENCE [LARGE SCALE GENOMIC DNA]</scope>
    <source>
        <strain evidence="3">cv. Yugu1</strain>
    </source>
</reference>
<dbReference type="Proteomes" id="UP000004995">
    <property type="component" value="Unassembled WGS sequence"/>
</dbReference>
<dbReference type="HOGENOM" id="CLU_1899820_0_0_1"/>
<evidence type="ECO:0000313" key="2">
    <source>
        <dbReference type="EnsemblPlants" id="KQL17074"/>
    </source>
</evidence>
<keyword evidence="3" id="KW-1185">Reference proteome</keyword>
<accession>K3ZAP2</accession>
<protein>
    <recommendedName>
        <fullName evidence="4">PGG domain-containing protein</fullName>
    </recommendedName>
</protein>
<proteinExistence type="predicted"/>
<dbReference type="InterPro" id="IPR051616">
    <property type="entry name" value="Cul2-RING_E3_ligase_SR"/>
</dbReference>
<dbReference type="InterPro" id="IPR036770">
    <property type="entry name" value="Ankyrin_rpt-contain_sf"/>
</dbReference>
<reference evidence="2" key="2">
    <citation type="submission" date="2018-08" db="UniProtKB">
        <authorList>
            <consortium name="EnsemblPlants"/>
        </authorList>
    </citation>
    <scope>IDENTIFICATION</scope>
    <source>
        <strain evidence="2">Yugu1</strain>
    </source>
</reference>